<dbReference type="InterPro" id="IPR006143">
    <property type="entry name" value="RND_pump_MFP"/>
</dbReference>
<evidence type="ECO:0000313" key="6">
    <source>
        <dbReference type="Proteomes" id="UP000290401"/>
    </source>
</evidence>
<name>A0AAE6C8B7_9BRAD</name>
<proteinExistence type="inferred from homology"/>
<dbReference type="KEGG" id="bgz:XH91_13985"/>
<dbReference type="SUPFAM" id="SSF111369">
    <property type="entry name" value="HlyD-like secretion proteins"/>
    <property type="match status" value="1"/>
</dbReference>
<comment type="similarity">
    <text evidence="1">Belongs to the membrane fusion protein (MFP) (TC 8.A.1) family.</text>
</comment>
<dbReference type="PANTHER" id="PTHR30469:SF15">
    <property type="entry name" value="HLYD FAMILY OF SECRETION PROTEINS"/>
    <property type="match status" value="1"/>
</dbReference>
<evidence type="ECO:0000313" key="4">
    <source>
        <dbReference type="EMBL" id="RXH07672.1"/>
    </source>
</evidence>
<dbReference type="InterPro" id="IPR058624">
    <property type="entry name" value="MdtA-like_HH"/>
</dbReference>
<keyword evidence="6" id="KW-1185">Reference proteome</keyword>
<evidence type="ECO:0000313" key="5">
    <source>
        <dbReference type="Proteomes" id="UP000288972"/>
    </source>
</evidence>
<dbReference type="Proteomes" id="UP000290401">
    <property type="component" value="Unassembled WGS sequence"/>
</dbReference>
<evidence type="ECO:0000259" key="2">
    <source>
        <dbReference type="Pfam" id="PF25876"/>
    </source>
</evidence>
<dbReference type="GO" id="GO:0015562">
    <property type="term" value="F:efflux transmembrane transporter activity"/>
    <property type="evidence" value="ECO:0007669"/>
    <property type="project" value="TreeGrafter"/>
</dbReference>
<evidence type="ECO:0000313" key="3">
    <source>
        <dbReference type="EMBL" id="QAU46362.1"/>
    </source>
</evidence>
<reference evidence="4 6" key="2">
    <citation type="submission" date="2018-10" db="EMBL/GenBank/DDBJ databases">
        <title>Bradyrhizobium sp. nov., effective nodules isolated from peanut in China.</title>
        <authorList>
            <person name="Li Y."/>
        </authorList>
    </citation>
    <scope>NUCLEOTIDE SEQUENCE [LARGE SCALE GENOMIC DNA]</scope>
    <source>
        <strain evidence="4 6">CCBAU 53426</strain>
    </source>
</reference>
<sequence>MPAHEQKCGADRAVNLPTQCRGVKRRFDRLAALALLLGISASGAHGQALPASPDAAALESGQEIRAQLTPRQYTTLSSEMAARIDRIATRVGERFKKGDVLVAFDCAAQKAQLAHAQAVLTQAEKTFVINQRLMQLKSTGQLELDIAAAEVEKAKADRSAAEAAVAKCTIIAPFDGIAVDQKAREFQYTNAGQPLLDILDDHGLEVELIAPSRWLAWLKPGMAFKVEIHETDKSYAAQVTRLSGRVDPVSQTIKVIGEITQAAPELMAGMSGRAVITPPSGQ</sequence>
<feature type="domain" description="Multidrug resistance protein MdtA-like alpha-helical hairpin" evidence="2">
    <location>
        <begin position="108"/>
        <end position="169"/>
    </location>
</feature>
<dbReference type="Gene3D" id="1.10.287.470">
    <property type="entry name" value="Helix hairpin bin"/>
    <property type="match status" value="1"/>
</dbReference>
<dbReference type="PANTHER" id="PTHR30469">
    <property type="entry name" value="MULTIDRUG RESISTANCE PROTEIN MDTA"/>
    <property type="match status" value="1"/>
</dbReference>
<dbReference type="Gene3D" id="2.40.30.170">
    <property type="match status" value="1"/>
</dbReference>
<dbReference type="AlphaFoldDB" id="A0AAE6C8B7"/>
<gene>
    <name evidence="4" type="ORF">EAS56_32030</name>
    <name evidence="3" type="ORF">XH91_13985</name>
</gene>
<reference evidence="3 5" key="1">
    <citation type="submission" date="2018-06" db="EMBL/GenBank/DDBJ databases">
        <title>Comparative genomics of rhizobia nodulating Arachis hypogaea in China.</title>
        <authorList>
            <person name="Li Y."/>
        </authorList>
    </citation>
    <scope>NUCLEOTIDE SEQUENCE [LARGE SCALE GENOMIC DNA]</scope>
    <source>
        <strain evidence="3 5">CCBAU 51670</strain>
    </source>
</reference>
<dbReference type="NCBIfam" id="TIGR01730">
    <property type="entry name" value="RND_mfp"/>
    <property type="match status" value="1"/>
</dbReference>
<evidence type="ECO:0000256" key="1">
    <source>
        <dbReference type="ARBA" id="ARBA00009477"/>
    </source>
</evidence>
<accession>A0AAE6C8B7</accession>
<dbReference type="EMBL" id="CP030053">
    <property type="protein sequence ID" value="QAU46362.1"/>
    <property type="molecule type" value="Genomic_DNA"/>
</dbReference>
<dbReference type="EMBL" id="RDQZ01000037">
    <property type="protein sequence ID" value="RXH07672.1"/>
    <property type="molecule type" value="Genomic_DNA"/>
</dbReference>
<protein>
    <submittedName>
        <fullName evidence="3">Efflux RND transporter periplasmic adaptor subunit</fullName>
    </submittedName>
</protein>
<organism evidence="3 5">
    <name type="scientific">Bradyrhizobium guangzhouense</name>
    <dbReference type="NCBI Taxonomy" id="1325095"/>
    <lineage>
        <taxon>Bacteria</taxon>
        <taxon>Pseudomonadati</taxon>
        <taxon>Pseudomonadota</taxon>
        <taxon>Alphaproteobacteria</taxon>
        <taxon>Hyphomicrobiales</taxon>
        <taxon>Nitrobacteraceae</taxon>
        <taxon>Bradyrhizobium</taxon>
    </lineage>
</organism>
<dbReference type="Proteomes" id="UP000288972">
    <property type="component" value="Chromosome"/>
</dbReference>
<dbReference type="GO" id="GO:1990281">
    <property type="term" value="C:efflux pump complex"/>
    <property type="evidence" value="ECO:0007669"/>
    <property type="project" value="TreeGrafter"/>
</dbReference>
<dbReference type="Pfam" id="PF25876">
    <property type="entry name" value="HH_MFP_RND"/>
    <property type="match status" value="1"/>
</dbReference>